<sequence length="370" mass="38481">MAAELRVSRSDPRQFTRAATVASQPLTTARWCARQGWPVHPLAPGRKTPVGNCDACRAPGHNRGACDCLRAGGWCHGFHAATLDFERIEQWWGARPELGVGVATGPAGLVVIDIDAHARELPDRERLLPGVRIADTVDLTGLANGFHTLGVLAALRGAASPADDESTLRVRTPSGGLHVWYRNAGGHRWQCSAGSGGGRALAWQVDVRAHGGYIVAPGTVTPAGVYRPVGGTRVPAPLPAWLARELERTGHLPSAAAHGPRPVPPRARQAVIAAGGGRGAPERVLAGVLAEVAACAAVPEGAAFSEKLNRAAFTAGGLVAAGHAGEAEVLRALQDAAELARPGQQHRCRAIIRGGLSAGLARPLTLRGRV</sequence>
<geneLocation type="plasmid" evidence="2">
    <name>unnamed1</name>
</geneLocation>
<evidence type="ECO:0000313" key="2">
    <source>
        <dbReference type="EMBL" id="XDV69253.1"/>
    </source>
</evidence>
<organism evidence="2">
    <name type="scientific">Streptomyces sp. R33</name>
    <dbReference type="NCBI Taxonomy" id="3238629"/>
    <lineage>
        <taxon>Bacteria</taxon>
        <taxon>Bacillati</taxon>
        <taxon>Actinomycetota</taxon>
        <taxon>Actinomycetes</taxon>
        <taxon>Kitasatosporales</taxon>
        <taxon>Streptomycetaceae</taxon>
        <taxon>Streptomyces</taxon>
    </lineage>
</organism>
<dbReference type="SUPFAM" id="SSF56747">
    <property type="entry name" value="Prim-pol domain"/>
    <property type="match status" value="1"/>
</dbReference>
<dbReference type="AlphaFoldDB" id="A0AB39YGZ7"/>
<dbReference type="Pfam" id="PF09250">
    <property type="entry name" value="Prim-Pol"/>
    <property type="match status" value="1"/>
</dbReference>
<dbReference type="SMART" id="SM00943">
    <property type="entry name" value="Prim-Pol"/>
    <property type="match status" value="1"/>
</dbReference>
<dbReference type="CDD" id="cd04859">
    <property type="entry name" value="Prim_Pol"/>
    <property type="match status" value="1"/>
</dbReference>
<dbReference type="InterPro" id="IPR015330">
    <property type="entry name" value="DNA_primase/pol_bifunc_N"/>
</dbReference>
<gene>
    <name evidence="2" type="ORF">AB5J51_40675</name>
</gene>
<evidence type="ECO:0000259" key="1">
    <source>
        <dbReference type="SMART" id="SM00943"/>
    </source>
</evidence>
<accession>A0AB39YGZ7</accession>
<feature type="domain" description="DNA primase/polymerase bifunctional N-terminal" evidence="1">
    <location>
        <begin position="29"/>
        <end position="242"/>
    </location>
</feature>
<dbReference type="EMBL" id="CP165728">
    <property type="protein sequence ID" value="XDV69253.1"/>
    <property type="molecule type" value="Genomic_DNA"/>
</dbReference>
<dbReference type="RefSeq" id="WP_369780471.1">
    <property type="nucleotide sequence ID" value="NZ_CP165728.1"/>
</dbReference>
<reference evidence="2" key="1">
    <citation type="submission" date="2024-08" db="EMBL/GenBank/DDBJ databases">
        <authorList>
            <person name="Yu S.T."/>
        </authorList>
    </citation>
    <scope>NUCLEOTIDE SEQUENCE</scope>
    <source>
        <strain evidence="2">R33</strain>
        <plasmid evidence="2">unnamed1</plasmid>
    </source>
</reference>
<protein>
    <submittedName>
        <fullName evidence="2">Bifunctional DNA primase/polymerase</fullName>
    </submittedName>
</protein>
<keyword evidence="2" id="KW-0614">Plasmid</keyword>
<proteinExistence type="predicted"/>
<name>A0AB39YGZ7_9ACTN</name>